<reference evidence="1" key="1">
    <citation type="journal article" date="2015" name="Nature">
        <title>Complex archaea that bridge the gap between prokaryotes and eukaryotes.</title>
        <authorList>
            <person name="Spang A."/>
            <person name="Saw J.H."/>
            <person name="Jorgensen S.L."/>
            <person name="Zaremba-Niedzwiedzka K."/>
            <person name="Martijn J."/>
            <person name="Lind A.E."/>
            <person name="van Eijk R."/>
            <person name="Schleper C."/>
            <person name="Guy L."/>
            <person name="Ettema T.J."/>
        </authorList>
    </citation>
    <scope>NUCLEOTIDE SEQUENCE</scope>
</reference>
<evidence type="ECO:0000313" key="1">
    <source>
        <dbReference type="EMBL" id="KKK67192.1"/>
    </source>
</evidence>
<organism evidence="1">
    <name type="scientific">marine sediment metagenome</name>
    <dbReference type="NCBI Taxonomy" id="412755"/>
    <lineage>
        <taxon>unclassified sequences</taxon>
        <taxon>metagenomes</taxon>
        <taxon>ecological metagenomes</taxon>
    </lineage>
</organism>
<gene>
    <name evidence="1" type="ORF">LCGC14_2956510</name>
</gene>
<accession>A0A0F8XDB4</accession>
<sequence>MKRRGFLQLVAAVLTGTVFDVDPPRWGVEMPDRWVDAESAHAQALRSPLTIEQIDQAMKVIFQKPILDNIASDSELMSLFETSTIKDANGNAYIEQGHYWILPAGRGWESAA</sequence>
<comment type="caution">
    <text evidence="1">The sequence shown here is derived from an EMBL/GenBank/DDBJ whole genome shotgun (WGS) entry which is preliminary data.</text>
</comment>
<dbReference type="AlphaFoldDB" id="A0A0F8XDB4"/>
<protein>
    <submittedName>
        <fullName evidence="1">Uncharacterized protein</fullName>
    </submittedName>
</protein>
<name>A0A0F8XDB4_9ZZZZ</name>
<dbReference type="EMBL" id="LAZR01059728">
    <property type="protein sequence ID" value="KKK67192.1"/>
    <property type="molecule type" value="Genomic_DNA"/>
</dbReference>
<proteinExistence type="predicted"/>